<evidence type="ECO:0000259" key="2">
    <source>
        <dbReference type="Pfam" id="PF02350"/>
    </source>
</evidence>
<name>A0A7I8DTM4_9FIRM</name>
<dbReference type="Proteomes" id="UP000515703">
    <property type="component" value="Chromosome"/>
</dbReference>
<sequence>MGRLKLMTILGTRPEIIRLSQTIKKCDSYFDHILVHTGQNWDYALNQIFFEDLTLRAPDAYLDVVGNNPGETIGNIIAKSYELMLREKPDALLILGDTNSTLSALSAKRLKIPVFHMEAGNRCFDENLPEEINRRIVDHISDVNLCYSEQARRYLHGEGIPKDRCFVTGSPMAEVLSANKERIEKSQILKKLGLLEEEYIVLSAHREENIDNEKNFFQLMEAVNALAETYNIPVIYSTHPRSAGFIEKRQFHFHPKVRSLKPFSFSDYNHLQYHSFCTISDSGTLPEEAAYFKHFPAVCIRTSTERPEALEKGAFILGSISAKEVLQAVELAVAMADRKEKISEVTDYCEENVSSKVVRIIQSYTGIINRTVWRKDID</sequence>
<gene>
    <name evidence="3" type="primary">capG</name>
    <name evidence="3" type="ORF">bsdcttw_26870</name>
</gene>
<dbReference type="Gene3D" id="3.40.50.2000">
    <property type="entry name" value="Glycogen Phosphorylase B"/>
    <property type="match status" value="2"/>
</dbReference>
<dbReference type="PANTHER" id="PTHR43174">
    <property type="entry name" value="UDP-N-ACETYLGLUCOSAMINE 2-EPIMERASE"/>
    <property type="match status" value="1"/>
</dbReference>
<dbReference type="KEGG" id="acht:bsdcttw_26870"/>
<evidence type="ECO:0000256" key="1">
    <source>
        <dbReference type="RuleBase" id="RU003513"/>
    </source>
</evidence>
<feature type="domain" description="UDP-N-acetylglucosamine 2-epimerase" evidence="2">
    <location>
        <begin position="27"/>
        <end position="361"/>
    </location>
</feature>
<proteinExistence type="inferred from homology"/>
<dbReference type="AlphaFoldDB" id="A0A7I8DTM4"/>
<reference evidence="3 4" key="1">
    <citation type="submission" date="2020-08" db="EMBL/GenBank/DDBJ databases">
        <title>Draft genome sequencing of an Anaerocolumna strain isolated from anoxic soil subjected to BSD treatment.</title>
        <authorList>
            <person name="Uek A."/>
            <person name="Tonouchi A."/>
        </authorList>
    </citation>
    <scope>NUCLEOTIDE SEQUENCE [LARGE SCALE GENOMIC DNA]</scope>
    <source>
        <strain evidence="3 4">CTTW</strain>
    </source>
</reference>
<dbReference type="EMBL" id="AP023368">
    <property type="protein sequence ID" value="BCJ99646.1"/>
    <property type="molecule type" value="Genomic_DNA"/>
</dbReference>
<dbReference type="InterPro" id="IPR029767">
    <property type="entry name" value="WecB-like"/>
</dbReference>
<dbReference type="CDD" id="cd03786">
    <property type="entry name" value="GTB_UDP-GlcNAc_2-Epimerase"/>
    <property type="match status" value="1"/>
</dbReference>
<dbReference type="RefSeq" id="WP_185255393.1">
    <property type="nucleotide sequence ID" value="NZ_AP023368.1"/>
</dbReference>
<comment type="similarity">
    <text evidence="1">Belongs to the UDP-N-acetylglucosamine 2-epimerase family.</text>
</comment>
<dbReference type="GO" id="GO:0016853">
    <property type="term" value="F:isomerase activity"/>
    <property type="evidence" value="ECO:0007669"/>
    <property type="project" value="UniProtKB-KW"/>
</dbReference>
<dbReference type="PANTHER" id="PTHR43174:SF1">
    <property type="entry name" value="UDP-N-ACETYLGLUCOSAMINE 2-EPIMERASE"/>
    <property type="match status" value="1"/>
</dbReference>
<organism evidence="3 4">
    <name type="scientific">Anaerocolumna chitinilytica</name>
    <dbReference type="NCBI Taxonomy" id="1727145"/>
    <lineage>
        <taxon>Bacteria</taxon>
        <taxon>Bacillati</taxon>
        <taxon>Bacillota</taxon>
        <taxon>Clostridia</taxon>
        <taxon>Lachnospirales</taxon>
        <taxon>Lachnospiraceae</taxon>
        <taxon>Anaerocolumna</taxon>
    </lineage>
</organism>
<keyword evidence="4" id="KW-1185">Reference proteome</keyword>
<protein>
    <submittedName>
        <fullName evidence="3">UDP-N-acetylglucosamine 2-epimerase (Non-hydrolyzing)</fullName>
    </submittedName>
</protein>
<accession>A0A7I8DTM4</accession>
<evidence type="ECO:0000313" key="3">
    <source>
        <dbReference type="EMBL" id="BCJ99646.1"/>
    </source>
</evidence>
<evidence type="ECO:0000313" key="4">
    <source>
        <dbReference type="Proteomes" id="UP000515703"/>
    </source>
</evidence>
<dbReference type="Pfam" id="PF02350">
    <property type="entry name" value="Epimerase_2"/>
    <property type="match status" value="1"/>
</dbReference>
<dbReference type="NCBIfam" id="TIGR00236">
    <property type="entry name" value="wecB"/>
    <property type="match status" value="1"/>
</dbReference>
<keyword evidence="1" id="KW-0413">Isomerase</keyword>
<dbReference type="SUPFAM" id="SSF53756">
    <property type="entry name" value="UDP-Glycosyltransferase/glycogen phosphorylase"/>
    <property type="match status" value="1"/>
</dbReference>
<dbReference type="InterPro" id="IPR003331">
    <property type="entry name" value="UDP_GlcNAc_Epimerase_2_dom"/>
</dbReference>
<reference evidence="3 4" key="2">
    <citation type="submission" date="2020-08" db="EMBL/GenBank/DDBJ databases">
        <authorList>
            <person name="Ueki A."/>
            <person name="Tonouchi A."/>
        </authorList>
    </citation>
    <scope>NUCLEOTIDE SEQUENCE [LARGE SCALE GENOMIC DNA]</scope>
    <source>
        <strain evidence="3 4">CTTW</strain>
    </source>
</reference>